<keyword evidence="2" id="KW-1185">Reference proteome</keyword>
<dbReference type="PANTHER" id="PTHR31808">
    <property type="entry name" value="EXPRESSED PROTEIN"/>
    <property type="match status" value="1"/>
</dbReference>
<dbReference type="Proteomes" id="UP000652761">
    <property type="component" value="Unassembled WGS sequence"/>
</dbReference>
<dbReference type="EMBL" id="NMUH01000306">
    <property type="protein sequence ID" value="MQL76573.1"/>
    <property type="molecule type" value="Genomic_DNA"/>
</dbReference>
<dbReference type="AlphaFoldDB" id="A0A843U525"/>
<reference evidence="1" key="1">
    <citation type="submission" date="2017-07" db="EMBL/GenBank/DDBJ databases">
        <title>Taro Niue Genome Assembly and Annotation.</title>
        <authorList>
            <person name="Atibalentja N."/>
            <person name="Keating K."/>
            <person name="Fields C.J."/>
        </authorList>
    </citation>
    <scope>NUCLEOTIDE SEQUENCE</scope>
    <source>
        <strain evidence="1">Niue_2</strain>
        <tissue evidence="1">Leaf</tissue>
    </source>
</reference>
<dbReference type="PANTHER" id="PTHR31808:SF9">
    <property type="entry name" value="F21O3.2 PROTEIN"/>
    <property type="match status" value="1"/>
</dbReference>
<sequence>MGFAACCGAIPALEASPAGAGGARRLFLSRIHTNNAWVAAASSVGSKGVDIFYGTRSYAAKGSGRRFLTSANAESNKRPSKLVETPLEPESPAGKFLCGVMNDHPHIFLVAAAQQLEDLALERDNAVARRDCSSGSAESHLHE</sequence>
<organism evidence="1 2">
    <name type="scientific">Colocasia esculenta</name>
    <name type="common">Wild taro</name>
    <name type="synonym">Arum esculentum</name>
    <dbReference type="NCBI Taxonomy" id="4460"/>
    <lineage>
        <taxon>Eukaryota</taxon>
        <taxon>Viridiplantae</taxon>
        <taxon>Streptophyta</taxon>
        <taxon>Embryophyta</taxon>
        <taxon>Tracheophyta</taxon>
        <taxon>Spermatophyta</taxon>
        <taxon>Magnoliopsida</taxon>
        <taxon>Liliopsida</taxon>
        <taxon>Araceae</taxon>
        <taxon>Aroideae</taxon>
        <taxon>Colocasieae</taxon>
        <taxon>Colocasia</taxon>
    </lineage>
</organism>
<evidence type="ECO:0000313" key="2">
    <source>
        <dbReference type="Proteomes" id="UP000652761"/>
    </source>
</evidence>
<evidence type="ECO:0000313" key="1">
    <source>
        <dbReference type="EMBL" id="MQL76573.1"/>
    </source>
</evidence>
<gene>
    <name evidence="1" type="ORF">Taro_008974</name>
</gene>
<comment type="caution">
    <text evidence="1">The sequence shown here is derived from an EMBL/GenBank/DDBJ whole genome shotgun (WGS) entry which is preliminary data.</text>
</comment>
<name>A0A843U525_COLES</name>
<accession>A0A843U525</accession>
<protein>
    <submittedName>
        <fullName evidence="1">Uncharacterized protein</fullName>
    </submittedName>
</protein>
<dbReference type="InterPro" id="IPR038925">
    <property type="entry name" value="At3g17800-like"/>
</dbReference>
<proteinExistence type="predicted"/>